<keyword evidence="3" id="KW-1185">Reference proteome</keyword>
<dbReference type="EMBL" id="CAWUON010000079">
    <property type="protein sequence ID" value="CAK7271870.1"/>
    <property type="molecule type" value="Genomic_DNA"/>
</dbReference>
<organism evidence="2 3">
    <name type="scientific">Sporothrix epigloea</name>
    <dbReference type="NCBI Taxonomy" id="1892477"/>
    <lineage>
        <taxon>Eukaryota</taxon>
        <taxon>Fungi</taxon>
        <taxon>Dikarya</taxon>
        <taxon>Ascomycota</taxon>
        <taxon>Pezizomycotina</taxon>
        <taxon>Sordariomycetes</taxon>
        <taxon>Sordariomycetidae</taxon>
        <taxon>Ophiostomatales</taxon>
        <taxon>Ophiostomataceae</taxon>
        <taxon>Sporothrix</taxon>
    </lineage>
</organism>
<feature type="chain" id="PRO_5046809620" evidence="1">
    <location>
        <begin position="23"/>
        <end position="211"/>
    </location>
</feature>
<gene>
    <name evidence="2" type="ORF">SEPCBS119000_004828</name>
</gene>
<reference evidence="2 3" key="1">
    <citation type="submission" date="2024-01" db="EMBL/GenBank/DDBJ databases">
        <authorList>
            <person name="Allen C."/>
            <person name="Tagirdzhanova G."/>
        </authorList>
    </citation>
    <scope>NUCLEOTIDE SEQUENCE [LARGE SCALE GENOMIC DNA]</scope>
    <source>
        <strain evidence="2 3">CBS 119000</strain>
    </source>
</reference>
<evidence type="ECO:0000313" key="2">
    <source>
        <dbReference type="EMBL" id="CAK7271870.1"/>
    </source>
</evidence>
<evidence type="ECO:0000256" key="1">
    <source>
        <dbReference type="SAM" id="SignalP"/>
    </source>
</evidence>
<comment type="caution">
    <text evidence="2">The sequence shown here is derived from an EMBL/GenBank/DDBJ whole genome shotgun (WGS) entry which is preliminary data.</text>
</comment>
<accession>A0ABP0DY64</accession>
<evidence type="ECO:0000313" key="3">
    <source>
        <dbReference type="Proteomes" id="UP001642502"/>
    </source>
</evidence>
<name>A0ABP0DY64_9PEZI</name>
<sequence length="211" mass="22155">MRPTGAILPLLASTVGLPAALAAPVPGTGSLYPAWDRLVADAYSRTLQLAHSLSSKATTTLTAESSTSTVVIDNRPFTPSADMAPSAVLATRRPIVTTYLMGLGSHKTRIGSPAAAADPQLRKDRTVLKHAPIHLPNTHNGIEVVLRDKEAETVAEATKTTTVAPDSTGPIISPTIIANEEEWDASETGQKLPPGFVIPPSLLMESKGNRP</sequence>
<protein>
    <submittedName>
        <fullName evidence="2">Uncharacterized protein</fullName>
    </submittedName>
</protein>
<feature type="signal peptide" evidence="1">
    <location>
        <begin position="1"/>
        <end position="22"/>
    </location>
</feature>
<dbReference type="Proteomes" id="UP001642502">
    <property type="component" value="Unassembled WGS sequence"/>
</dbReference>
<proteinExistence type="predicted"/>
<keyword evidence="1" id="KW-0732">Signal</keyword>